<name>A0A016WS16_9BILA</name>
<dbReference type="OrthoDB" id="10529423at2759"/>
<protein>
    <submittedName>
        <fullName evidence="1">Uncharacterized protein</fullName>
    </submittedName>
</protein>
<comment type="caution">
    <text evidence="1">The sequence shown here is derived from an EMBL/GenBank/DDBJ whole genome shotgun (WGS) entry which is preliminary data.</text>
</comment>
<sequence>MSVVKSRYRALHCEEQRQLWPEYGRIYCWNVWQTSFHCGTPVKKAGPPDDGAQPQKFTVIVDQAGESKLAAAE</sequence>
<dbReference type="Proteomes" id="UP000024635">
    <property type="component" value="Unassembled WGS sequence"/>
</dbReference>
<evidence type="ECO:0000313" key="2">
    <source>
        <dbReference type="Proteomes" id="UP000024635"/>
    </source>
</evidence>
<organism evidence="1 2">
    <name type="scientific">Ancylostoma ceylanicum</name>
    <dbReference type="NCBI Taxonomy" id="53326"/>
    <lineage>
        <taxon>Eukaryota</taxon>
        <taxon>Metazoa</taxon>
        <taxon>Ecdysozoa</taxon>
        <taxon>Nematoda</taxon>
        <taxon>Chromadorea</taxon>
        <taxon>Rhabditida</taxon>
        <taxon>Rhabditina</taxon>
        <taxon>Rhabditomorpha</taxon>
        <taxon>Strongyloidea</taxon>
        <taxon>Ancylostomatidae</taxon>
        <taxon>Ancylostomatinae</taxon>
        <taxon>Ancylostoma</taxon>
    </lineage>
</organism>
<keyword evidence="2" id="KW-1185">Reference proteome</keyword>
<accession>A0A016WS16</accession>
<gene>
    <name evidence="1" type="primary">Acey_s0531.g3025</name>
    <name evidence="1" type="ORF">Y032_0531g3025</name>
</gene>
<dbReference type="EMBL" id="JARK01000131">
    <property type="protein sequence ID" value="EYC42450.1"/>
    <property type="molecule type" value="Genomic_DNA"/>
</dbReference>
<evidence type="ECO:0000313" key="1">
    <source>
        <dbReference type="EMBL" id="EYC42450.1"/>
    </source>
</evidence>
<proteinExistence type="predicted"/>
<reference evidence="2" key="1">
    <citation type="journal article" date="2015" name="Nat. Genet.">
        <title>The genome and transcriptome of the zoonotic hookworm Ancylostoma ceylanicum identify infection-specific gene families.</title>
        <authorList>
            <person name="Schwarz E.M."/>
            <person name="Hu Y."/>
            <person name="Antoshechkin I."/>
            <person name="Miller M.M."/>
            <person name="Sternberg P.W."/>
            <person name="Aroian R.V."/>
        </authorList>
    </citation>
    <scope>NUCLEOTIDE SEQUENCE</scope>
    <source>
        <strain evidence="2">HY135</strain>
    </source>
</reference>
<dbReference type="AlphaFoldDB" id="A0A016WS16"/>